<comment type="cofactor">
    <cofactor evidence="6 7">
        <name>[4Fe-4S] cluster</name>
        <dbReference type="ChEBI" id="CHEBI:49883"/>
    </cofactor>
    <text evidence="6 7">Binds 1 [4Fe-4S] cluster. The cluster is coordinated with 3 cysteines and an exchangeable S-adenosyl-L-methionine.</text>
</comment>
<name>A0A1M7T2G7_9BACT</name>
<feature type="binding site" evidence="8">
    <location>
        <position position="294"/>
    </location>
    <ligand>
        <name>(3R)-3-methyl-D-ornithine</name>
        <dbReference type="ChEBI" id="CHEBI:64642"/>
    </ligand>
</feature>
<keyword evidence="3 6" id="KW-0479">Metal-binding</keyword>
<dbReference type="NCBIfam" id="TIGR03699">
    <property type="entry name" value="menaquin_MqnC"/>
    <property type="match status" value="1"/>
</dbReference>
<reference evidence="10 11" key="1">
    <citation type="submission" date="2016-12" db="EMBL/GenBank/DDBJ databases">
        <authorList>
            <person name="Song W.-J."/>
            <person name="Kurnit D.M."/>
        </authorList>
    </citation>
    <scope>NUCLEOTIDE SEQUENCE [LARGE SCALE GENOMIC DNA]</scope>
    <source>
        <strain evidence="10 11">DSM 11393</strain>
    </source>
</reference>
<dbReference type="InterPro" id="IPR006638">
    <property type="entry name" value="Elp3/MiaA/NifB-like_rSAM"/>
</dbReference>
<dbReference type="SFLD" id="SFLDS00029">
    <property type="entry name" value="Radical_SAM"/>
    <property type="match status" value="2"/>
</dbReference>
<dbReference type="UniPathway" id="UPA00079"/>
<dbReference type="GO" id="GO:0046992">
    <property type="term" value="F:oxidoreductase activity, acting on X-H and Y-H to form an X-Y bond"/>
    <property type="evidence" value="ECO:0007669"/>
    <property type="project" value="UniProtKB-UniRule"/>
</dbReference>
<keyword evidence="1 6" id="KW-0004">4Fe-4S</keyword>
<dbReference type="GO" id="GO:0051539">
    <property type="term" value="F:4 iron, 4 sulfur cluster binding"/>
    <property type="evidence" value="ECO:0007669"/>
    <property type="project" value="UniProtKB-KW"/>
</dbReference>
<dbReference type="AlphaFoldDB" id="A0A1M7T2G7"/>
<dbReference type="SFLD" id="SFLDG01389">
    <property type="entry name" value="menaquinone_synthsis_involved"/>
    <property type="match status" value="2"/>
</dbReference>
<evidence type="ECO:0000256" key="3">
    <source>
        <dbReference type="ARBA" id="ARBA00022723"/>
    </source>
</evidence>
<dbReference type="GO" id="GO:0005506">
    <property type="term" value="F:iron ion binding"/>
    <property type="evidence" value="ECO:0007669"/>
    <property type="project" value="UniProtKB-UniRule"/>
</dbReference>
<dbReference type="PANTHER" id="PTHR43076">
    <property type="entry name" value="FO SYNTHASE (COFH)"/>
    <property type="match status" value="1"/>
</dbReference>
<dbReference type="Gene3D" id="3.20.20.70">
    <property type="entry name" value="Aldolase class I"/>
    <property type="match status" value="1"/>
</dbReference>
<dbReference type="InterPro" id="IPR022431">
    <property type="entry name" value="Cyclic_DHFL_synthase_mqnC"/>
</dbReference>
<feature type="binding site" evidence="8">
    <location>
        <position position="183"/>
    </location>
    <ligand>
        <name>S-adenosyl-L-methionine</name>
        <dbReference type="ChEBI" id="CHEBI:59789"/>
    </ligand>
</feature>
<dbReference type="SFLD" id="SFLDF00343">
    <property type="entry name" value="aminofutalosine_synthase_(mqnE"/>
    <property type="match status" value="1"/>
</dbReference>
<dbReference type="GO" id="GO:0044689">
    <property type="term" value="F:7,8-didemethyl-8-hydroxy-5-deazariboflavin synthase activity"/>
    <property type="evidence" value="ECO:0007669"/>
    <property type="project" value="TreeGrafter"/>
</dbReference>
<evidence type="ECO:0000256" key="2">
    <source>
        <dbReference type="ARBA" id="ARBA00022691"/>
    </source>
</evidence>
<dbReference type="PROSITE" id="PS51918">
    <property type="entry name" value="RADICAL_SAM"/>
    <property type="match status" value="1"/>
</dbReference>
<feature type="binding site" evidence="8">
    <location>
        <position position="316"/>
    </location>
    <ligand>
        <name>(3R)-3-methyl-D-ornithine</name>
        <dbReference type="ChEBI" id="CHEBI:64642"/>
    </ligand>
</feature>
<dbReference type="GO" id="GO:0016765">
    <property type="term" value="F:transferase activity, transferring alkyl or aryl (other than methyl) groups"/>
    <property type="evidence" value="ECO:0007669"/>
    <property type="project" value="InterPro"/>
</dbReference>
<dbReference type="InterPro" id="IPR045567">
    <property type="entry name" value="CofH/MnqC-like_C"/>
</dbReference>
<accession>A0A1M7T2G7</accession>
<feature type="binding site" evidence="6 7">
    <location>
        <position position="75"/>
    </location>
    <ligand>
        <name>[4Fe-4S] cluster</name>
        <dbReference type="ChEBI" id="CHEBI:49883"/>
        <note>4Fe-4S-S-AdoMet</note>
    </ligand>
</feature>
<comment type="function">
    <text evidence="6">Radical SAM enzyme that catalyzes the cyclization of dehypoxanthine futalosine (DHFL) into cyclic dehypoxanthine futalosine (CDHFL), a step in the biosynthesis of menaquinone (MK, vitamin K2).</text>
</comment>
<dbReference type="PANTHER" id="PTHR43076:SF1">
    <property type="entry name" value="LIPOYL SYNTHASE 2"/>
    <property type="match status" value="1"/>
</dbReference>
<dbReference type="OrthoDB" id="9802027at2"/>
<evidence type="ECO:0000256" key="7">
    <source>
        <dbReference type="PIRSR" id="PIRSR004762-1"/>
    </source>
</evidence>
<dbReference type="GO" id="GO:0009234">
    <property type="term" value="P:menaquinone biosynthetic process"/>
    <property type="evidence" value="ECO:0007669"/>
    <property type="project" value="UniProtKB-UniRule"/>
</dbReference>
<organism evidence="10 11">
    <name type="scientific">Desulfovibrio litoralis DSM 11393</name>
    <dbReference type="NCBI Taxonomy" id="1121455"/>
    <lineage>
        <taxon>Bacteria</taxon>
        <taxon>Pseudomonadati</taxon>
        <taxon>Thermodesulfobacteriota</taxon>
        <taxon>Desulfovibrionia</taxon>
        <taxon>Desulfovibrionales</taxon>
        <taxon>Desulfovibrionaceae</taxon>
        <taxon>Desulfovibrio</taxon>
    </lineage>
</organism>
<dbReference type="InterPro" id="IPR034405">
    <property type="entry name" value="F420"/>
</dbReference>
<keyword evidence="11" id="KW-1185">Reference proteome</keyword>
<dbReference type="EMBL" id="FRDI01000006">
    <property type="protein sequence ID" value="SHN64896.1"/>
    <property type="molecule type" value="Genomic_DNA"/>
</dbReference>
<keyword evidence="2 6" id="KW-0949">S-adenosyl-L-methionine</keyword>
<dbReference type="InterPro" id="IPR013785">
    <property type="entry name" value="Aldolase_TIM"/>
</dbReference>
<comment type="pathway">
    <text evidence="6">Quinol/quinone metabolism; menaquinone biosynthesis.</text>
</comment>
<dbReference type="Pfam" id="PF04055">
    <property type="entry name" value="Radical_SAM"/>
    <property type="match status" value="1"/>
</dbReference>
<dbReference type="HAMAP" id="MF_00992">
    <property type="entry name" value="MqnC"/>
    <property type="match status" value="1"/>
</dbReference>
<dbReference type="SFLD" id="SFLDG01064">
    <property type="entry name" value="F420__menaquinone_cofactor_bio"/>
    <property type="match status" value="2"/>
</dbReference>
<evidence type="ECO:0000256" key="1">
    <source>
        <dbReference type="ARBA" id="ARBA00022485"/>
    </source>
</evidence>
<dbReference type="InterPro" id="IPR007197">
    <property type="entry name" value="rSAM"/>
</dbReference>
<feature type="domain" description="Radical SAM core" evidence="9">
    <location>
        <begin position="57"/>
        <end position="289"/>
    </location>
</feature>
<feature type="binding site" evidence="8">
    <location>
        <position position="147"/>
    </location>
    <ligand>
        <name>(3R)-3-methyl-D-ornithine</name>
        <dbReference type="ChEBI" id="CHEBI:64642"/>
    </ligand>
</feature>
<evidence type="ECO:0000313" key="11">
    <source>
        <dbReference type="Proteomes" id="UP000186469"/>
    </source>
</evidence>
<evidence type="ECO:0000313" key="10">
    <source>
        <dbReference type="EMBL" id="SHN64896.1"/>
    </source>
</evidence>
<keyword evidence="4 6" id="KW-0408">Iron</keyword>
<keyword evidence="6" id="KW-0474">Menaquinone biosynthesis</keyword>
<dbReference type="InterPro" id="IPR020050">
    <property type="entry name" value="FO_synthase_su2"/>
</dbReference>
<comment type="catalytic activity">
    <reaction evidence="6">
        <text>dehypoxanthine futalosine + S-adenosyl-L-methionine = cyclic dehypoxanthinylfutalosinate + 5'-deoxyadenosine + L-methionine + H(+)</text>
        <dbReference type="Rhea" id="RHEA:33083"/>
        <dbReference type="ChEBI" id="CHEBI:15378"/>
        <dbReference type="ChEBI" id="CHEBI:17319"/>
        <dbReference type="ChEBI" id="CHEBI:57844"/>
        <dbReference type="ChEBI" id="CHEBI:58864"/>
        <dbReference type="ChEBI" id="CHEBI:59789"/>
        <dbReference type="ChEBI" id="CHEBI:64270"/>
        <dbReference type="EC" id="1.21.98.1"/>
    </reaction>
</comment>
<feature type="binding site" evidence="8">
    <location>
        <position position="77"/>
    </location>
    <ligand>
        <name>S-adenosyl-L-methionine</name>
        <dbReference type="ChEBI" id="CHEBI:59789"/>
    </ligand>
</feature>
<protein>
    <recommendedName>
        <fullName evidence="6">Cyclic dehypoxanthine futalosine synthase</fullName>
        <shortName evidence="6">Cyclic DHFL synthase</shortName>
        <ecNumber evidence="6">1.21.98.1</ecNumber>
    </recommendedName>
    <alternativeName>
        <fullName evidence="6">Dehypoxanthine futalosine cyclase</fullName>
        <shortName evidence="6">DHFL cyclase</shortName>
    </alternativeName>
    <alternativeName>
        <fullName evidence="6">Menaquinone biosynthetic enzyme MqnC</fullName>
    </alternativeName>
</protein>
<evidence type="ECO:0000256" key="6">
    <source>
        <dbReference type="HAMAP-Rule" id="MF_00992"/>
    </source>
</evidence>
<dbReference type="STRING" id="1121455.SAMN02745728_01471"/>
<dbReference type="Pfam" id="PF19288">
    <property type="entry name" value="CofH_C"/>
    <property type="match status" value="1"/>
</dbReference>
<sequence length="359" mass="40567">MSFLNETPSVLAIADKIQNNERLNYNDALTLYNEASLHLLGVLAHQIRMKKHPNNIVTYVADRNINYSNVCVCACRFCAFFRPPDHEQGYVLSKEELKEKIEETIALGGTQILMQGGHHPHLPLSFYEDMLSYIRNEFPSIHIHAFSPPEIYFFAQKEGIDTKEVIKRFIGAGLHSIPGGGAEILVDRVRKQVSPNKCPAQDWLNIMLEAHELGLKTTATMMFGHEETKEERLEHLFAVRKTQDKSNGFTAFIPWTFQAENTNINVPPTPAMEYLRILALSRLVLDNIPNIQASWVTMGAQVAQLALYFGANDFGSLMIEENVVAAAGVSFSLSREDIHKTIIAAGFEPRQRYMDYQLV</sequence>
<dbReference type="SUPFAM" id="SSF102114">
    <property type="entry name" value="Radical SAM enzymes"/>
    <property type="match status" value="1"/>
</dbReference>
<dbReference type="InterPro" id="IPR058240">
    <property type="entry name" value="rSAM_sf"/>
</dbReference>
<dbReference type="SMART" id="SM00729">
    <property type="entry name" value="Elp3"/>
    <property type="match status" value="1"/>
</dbReference>
<keyword evidence="6" id="KW-0560">Oxidoreductase</keyword>
<comment type="similarity">
    <text evidence="6">Belongs to the radical SAM superfamily. MqnC family.</text>
</comment>
<evidence type="ECO:0000259" key="9">
    <source>
        <dbReference type="PROSITE" id="PS51918"/>
    </source>
</evidence>
<dbReference type="RefSeq" id="WP_072697160.1">
    <property type="nucleotide sequence ID" value="NZ_FRDI01000006.1"/>
</dbReference>
<evidence type="ECO:0000256" key="5">
    <source>
        <dbReference type="ARBA" id="ARBA00023014"/>
    </source>
</evidence>
<evidence type="ECO:0000256" key="4">
    <source>
        <dbReference type="ARBA" id="ARBA00023004"/>
    </source>
</evidence>
<dbReference type="SFLD" id="SFLDF00342">
    <property type="entry name" value="cyclic_dehypoxanthine_futalosi"/>
    <property type="match status" value="1"/>
</dbReference>
<feature type="binding site" evidence="6 7">
    <location>
        <position position="71"/>
    </location>
    <ligand>
        <name>[4Fe-4S] cluster</name>
        <dbReference type="ChEBI" id="CHEBI:49883"/>
        <note>4Fe-4S-S-AdoMet</note>
    </ligand>
</feature>
<evidence type="ECO:0000256" key="8">
    <source>
        <dbReference type="PIRSR" id="PIRSR004762-2"/>
    </source>
</evidence>
<proteinExistence type="inferred from homology"/>
<feature type="binding site" evidence="6 7">
    <location>
        <position position="78"/>
    </location>
    <ligand>
        <name>[4Fe-4S] cluster</name>
        <dbReference type="ChEBI" id="CHEBI:49883"/>
        <note>4Fe-4S-S-AdoMet</note>
    </ligand>
</feature>
<dbReference type="NCBIfam" id="TIGR00423">
    <property type="entry name" value="CofH family radical SAM protein"/>
    <property type="match status" value="1"/>
</dbReference>
<dbReference type="PIRSF" id="PIRSF004762">
    <property type="entry name" value="CHP00423"/>
    <property type="match status" value="1"/>
</dbReference>
<dbReference type="Proteomes" id="UP000186469">
    <property type="component" value="Unassembled WGS sequence"/>
</dbReference>
<keyword evidence="5 6" id="KW-0411">Iron-sulfur</keyword>
<dbReference type="EC" id="1.21.98.1" evidence="6"/>
<gene>
    <name evidence="6" type="primary">mqnC</name>
    <name evidence="10" type="ORF">SAMN02745728_01471</name>
</gene>